<organism evidence="2">
    <name type="scientific">Pararge aegeria</name>
    <name type="common">speckled wood butterfly</name>
    <dbReference type="NCBI Taxonomy" id="116150"/>
    <lineage>
        <taxon>Eukaryota</taxon>
        <taxon>Metazoa</taxon>
        <taxon>Ecdysozoa</taxon>
        <taxon>Arthropoda</taxon>
        <taxon>Hexapoda</taxon>
        <taxon>Insecta</taxon>
        <taxon>Pterygota</taxon>
        <taxon>Neoptera</taxon>
        <taxon>Endopterygota</taxon>
        <taxon>Lepidoptera</taxon>
        <taxon>Glossata</taxon>
        <taxon>Ditrysia</taxon>
        <taxon>Papilionoidea</taxon>
        <taxon>Nymphalidae</taxon>
        <taxon>Satyrinae</taxon>
        <taxon>Satyrini</taxon>
        <taxon>Parargina</taxon>
        <taxon>Pararge</taxon>
    </lineage>
</organism>
<reference evidence="2" key="2">
    <citation type="submission" date="2013-05" db="EMBL/GenBank/DDBJ databases">
        <authorList>
            <person name="Carter J.-M."/>
            <person name="Baker S.C."/>
            <person name="Pink R."/>
            <person name="Carter D.R.F."/>
            <person name="Collins A."/>
            <person name="Tomlin J."/>
            <person name="Gibbs M."/>
            <person name="Breuker C.J."/>
        </authorList>
    </citation>
    <scope>NUCLEOTIDE SEQUENCE</scope>
    <source>
        <tissue evidence="2">Ovary</tissue>
    </source>
</reference>
<reference evidence="2" key="1">
    <citation type="journal article" date="2013" name="BMC Genomics">
        <title>Unscrambling butterfly oogenesis.</title>
        <authorList>
            <person name="Carter J.M."/>
            <person name="Baker S.C."/>
            <person name="Pink R."/>
            <person name="Carter D.R."/>
            <person name="Collins A."/>
            <person name="Tomlin J."/>
            <person name="Gibbs M."/>
            <person name="Breuker C.J."/>
        </authorList>
    </citation>
    <scope>NUCLEOTIDE SEQUENCE</scope>
    <source>
        <tissue evidence="2">Ovary</tissue>
    </source>
</reference>
<dbReference type="EMBL" id="GAIX01012812">
    <property type="protein sequence ID" value="JAA79748.1"/>
    <property type="molecule type" value="Transcribed_RNA"/>
</dbReference>
<proteinExistence type="predicted"/>
<name>S4NVU5_9NEOP</name>
<evidence type="ECO:0000256" key="1">
    <source>
        <dbReference type="SAM" id="Phobius"/>
    </source>
</evidence>
<protein>
    <submittedName>
        <fullName evidence="2">Uncharacterized protein</fullName>
    </submittedName>
</protein>
<dbReference type="AlphaFoldDB" id="S4NVU5"/>
<evidence type="ECO:0000313" key="2">
    <source>
        <dbReference type="EMBL" id="JAA79748.1"/>
    </source>
</evidence>
<feature type="non-terminal residue" evidence="2">
    <location>
        <position position="67"/>
    </location>
</feature>
<sequence length="67" mass="7432">MCYGPCNLLNTDSISMFCIFAELSKYWVSGLDFLINDSSKVPLCNLFLFLVSAFSLTSSFILSTSNT</sequence>
<keyword evidence="1" id="KW-0472">Membrane</keyword>
<keyword evidence="1" id="KW-1133">Transmembrane helix</keyword>
<feature type="transmembrane region" description="Helical" evidence="1">
    <location>
        <begin position="43"/>
        <end position="62"/>
    </location>
</feature>
<accession>S4NVU5</accession>
<keyword evidence="1" id="KW-0812">Transmembrane</keyword>